<dbReference type="EMBL" id="DVMZ01000127">
    <property type="protein sequence ID" value="HIU59394.1"/>
    <property type="molecule type" value="Genomic_DNA"/>
</dbReference>
<dbReference type="Proteomes" id="UP000824081">
    <property type="component" value="Unassembled WGS sequence"/>
</dbReference>
<feature type="domain" description="Phospholipase C/D" evidence="1">
    <location>
        <begin position="6"/>
        <end position="136"/>
    </location>
</feature>
<evidence type="ECO:0000313" key="3">
    <source>
        <dbReference type="Proteomes" id="UP000824081"/>
    </source>
</evidence>
<dbReference type="AlphaFoldDB" id="A0A9D1MFM6"/>
<evidence type="ECO:0000259" key="1">
    <source>
        <dbReference type="Pfam" id="PF00882"/>
    </source>
</evidence>
<evidence type="ECO:0000313" key="2">
    <source>
        <dbReference type="EMBL" id="HIU59394.1"/>
    </source>
</evidence>
<comment type="caution">
    <text evidence="2">The sequence shown here is derived from an EMBL/GenBank/DDBJ whole genome shotgun (WGS) entry which is preliminary data.</text>
</comment>
<proteinExistence type="predicted"/>
<gene>
    <name evidence="2" type="ORF">IAC57_04750</name>
</gene>
<accession>A0A9D1MFM6</accession>
<name>A0A9D1MFM6_9FIRM</name>
<sequence length="260" mass="29294">MPAAYTHFSLAKKVLSRIPDPPRDESAKRLYFFGAQGADFCFFYRAFRTSELNFGRFLHNRGSYAFFRTMFLLAPGTPLASYALGYVCHYAADCIFHPYIYHLSGKSPVKHSRTEGALDFYFRKKDAENNCVSASEKDFNAPLTAAETDPLYTLYAVAAAQAGRAPLLKGAFLKSISLFRAYTRFSARVFAKENAFAVNAEHRQWQYPRDPARQKNDGADELFARAEEESVALIAAFRHCLDVGKPPEKELFGKNFLSGL</sequence>
<dbReference type="InterPro" id="IPR029002">
    <property type="entry name" value="PLPC/GPLD1"/>
</dbReference>
<reference evidence="2" key="2">
    <citation type="journal article" date="2021" name="PeerJ">
        <title>Extensive microbial diversity within the chicken gut microbiome revealed by metagenomics and culture.</title>
        <authorList>
            <person name="Gilroy R."/>
            <person name="Ravi A."/>
            <person name="Getino M."/>
            <person name="Pursley I."/>
            <person name="Horton D.L."/>
            <person name="Alikhan N.F."/>
            <person name="Baker D."/>
            <person name="Gharbi K."/>
            <person name="Hall N."/>
            <person name="Watson M."/>
            <person name="Adriaenssens E.M."/>
            <person name="Foster-Nyarko E."/>
            <person name="Jarju S."/>
            <person name="Secka A."/>
            <person name="Antonio M."/>
            <person name="Oren A."/>
            <person name="Chaudhuri R.R."/>
            <person name="La Ragione R."/>
            <person name="Hildebrand F."/>
            <person name="Pallen M.J."/>
        </authorList>
    </citation>
    <scope>NUCLEOTIDE SEQUENCE</scope>
    <source>
        <strain evidence="2">11687</strain>
    </source>
</reference>
<protein>
    <submittedName>
        <fullName evidence="2">Zinc dependent phospholipase C family protein</fullName>
    </submittedName>
</protein>
<dbReference type="Pfam" id="PF00882">
    <property type="entry name" value="Zn_dep_PLPC"/>
    <property type="match status" value="1"/>
</dbReference>
<organism evidence="2 3">
    <name type="scientific">Candidatus Scatosoma pullistercoris</name>
    <dbReference type="NCBI Taxonomy" id="2840934"/>
    <lineage>
        <taxon>Bacteria</taxon>
        <taxon>Bacillati</taxon>
        <taxon>Bacillota</taxon>
        <taxon>Clostridia</taxon>
        <taxon>Candidatus Scatosoma</taxon>
    </lineage>
</organism>
<reference evidence="2" key="1">
    <citation type="submission" date="2020-10" db="EMBL/GenBank/DDBJ databases">
        <authorList>
            <person name="Gilroy R."/>
        </authorList>
    </citation>
    <scope>NUCLEOTIDE SEQUENCE</scope>
    <source>
        <strain evidence="2">11687</strain>
    </source>
</reference>